<name>A0AAX6SLI6_HETGA</name>
<evidence type="ECO:0000313" key="2">
    <source>
        <dbReference type="Proteomes" id="UP000694906"/>
    </source>
</evidence>
<accession>A0AAX6SLI6</accession>
<protein>
    <submittedName>
        <fullName evidence="3">Uncharacterized protein LOC110348067</fullName>
    </submittedName>
</protein>
<dbReference type="GeneID" id="110348067"/>
<proteinExistence type="predicted"/>
<dbReference type="AlphaFoldDB" id="A0AAX6SLI6"/>
<evidence type="ECO:0000313" key="3">
    <source>
        <dbReference type="RefSeq" id="XP_021109699.1"/>
    </source>
</evidence>
<evidence type="ECO:0000256" key="1">
    <source>
        <dbReference type="SAM" id="MobiDB-lite"/>
    </source>
</evidence>
<dbReference type="Proteomes" id="UP000694906">
    <property type="component" value="Unplaced"/>
</dbReference>
<reference evidence="3" key="1">
    <citation type="submission" date="2025-08" db="UniProtKB">
        <authorList>
            <consortium name="RefSeq"/>
        </authorList>
    </citation>
    <scope>IDENTIFICATION</scope>
</reference>
<feature type="region of interest" description="Disordered" evidence="1">
    <location>
        <begin position="219"/>
        <end position="240"/>
    </location>
</feature>
<gene>
    <name evidence="3" type="primary">LOC110348067</name>
</gene>
<sequence length="324" mass="33916">MGAAEQTESKPRVNAGLKKSVKNRIIASLRVSLKGLRPRSPNHFEGTRVAWWRRGLVRNAVPVQPPDLGSLPIQPARQPVGSPQAEALHNDAVHPEELERGRHTAGLLPFLPHKGEFKPRSCSCTLLLCPRCLHCGPLDSPAESGNLGAAGRLLLSQGLQLGLGGDAGLLFPSLLPGRQQLPGRGRSREGPHVPWPSLGVPGSLARACAEPLGSEVPGACGPGGVQPARDRGLPGRSARPCPARREKAAREPLAAVPLGESAVCLAALCCAATCNENHGLIDSLVGWLTAMLGIEPGPPEGEVGTAPPSYPSGLFDFCFETGPH</sequence>
<dbReference type="RefSeq" id="XP_021109699.1">
    <property type="nucleotide sequence ID" value="XM_021254040.1"/>
</dbReference>
<organism evidence="2 3">
    <name type="scientific">Heterocephalus glaber</name>
    <name type="common">Naked mole rat</name>
    <dbReference type="NCBI Taxonomy" id="10181"/>
    <lineage>
        <taxon>Eukaryota</taxon>
        <taxon>Metazoa</taxon>
        <taxon>Chordata</taxon>
        <taxon>Craniata</taxon>
        <taxon>Vertebrata</taxon>
        <taxon>Euteleostomi</taxon>
        <taxon>Mammalia</taxon>
        <taxon>Eutheria</taxon>
        <taxon>Euarchontoglires</taxon>
        <taxon>Glires</taxon>
        <taxon>Rodentia</taxon>
        <taxon>Hystricomorpha</taxon>
        <taxon>Bathyergidae</taxon>
        <taxon>Heterocephalus</taxon>
    </lineage>
</organism>
<keyword evidence="2" id="KW-1185">Reference proteome</keyword>